<sequence length="170" mass="19485">MIFNQKLNHYQKLFLLTLTNILMVNYSLNAQEKEIFVNPNNGNKYFLTSEMSWQDAQNLAEKMGGNLVTVNDEKENQWLIETFITSETNFLWIGINDQAVEGKFIWISGEMSNYLNWAEGEPNNNPQQGGEHFGVINGLNNPFKRPVGTWSDAPEQAKLKGIIELKNNQN</sequence>
<dbReference type="Pfam" id="PF00059">
    <property type="entry name" value="Lectin_C"/>
    <property type="match status" value="1"/>
</dbReference>
<dbReference type="PANTHER" id="PTHR22803">
    <property type="entry name" value="MANNOSE, PHOSPHOLIPASE, LECTIN RECEPTOR RELATED"/>
    <property type="match status" value="1"/>
</dbReference>
<dbReference type="InterPro" id="IPR001304">
    <property type="entry name" value="C-type_lectin-like"/>
</dbReference>
<protein>
    <recommendedName>
        <fullName evidence="1">C-type lectin domain-containing protein</fullName>
    </recommendedName>
</protein>
<evidence type="ECO:0000313" key="3">
    <source>
        <dbReference type="Proteomes" id="UP000437131"/>
    </source>
</evidence>
<evidence type="ECO:0000259" key="1">
    <source>
        <dbReference type="PROSITE" id="PS50041"/>
    </source>
</evidence>
<dbReference type="SUPFAM" id="SSF56436">
    <property type="entry name" value="C-type lectin-like"/>
    <property type="match status" value="1"/>
</dbReference>
<gene>
    <name evidence="2" type="ORF">GGC33_13840</name>
</gene>
<organism evidence="2 3">
    <name type="scientific">Cyanobacterium aponinum 0216</name>
    <dbReference type="NCBI Taxonomy" id="2676140"/>
    <lineage>
        <taxon>Bacteria</taxon>
        <taxon>Bacillati</taxon>
        <taxon>Cyanobacteriota</taxon>
        <taxon>Cyanophyceae</taxon>
        <taxon>Oscillatoriophycideae</taxon>
        <taxon>Chroococcales</taxon>
        <taxon>Geminocystaceae</taxon>
        <taxon>Cyanobacterium</taxon>
    </lineage>
</organism>
<reference evidence="2 3" key="1">
    <citation type="submission" date="2019-11" db="EMBL/GenBank/DDBJ databases">
        <title>Isolation of a new High Light Tolerant Cyanobacteria.</title>
        <authorList>
            <person name="Dobson Z."/>
            <person name="Vaughn N."/>
            <person name="Vaughn M."/>
            <person name="Fromme P."/>
            <person name="Mazor Y."/>
        </authorList>
    </citation>
    <scope>NUCLEOTIDE SEQUENCE [LARGE SCALE GENOMIC DNA]</scope>
    <source>
        <strain evidence="2 3">0216</strain>
    </source>
</reference>
<dbReference type="InterPro" id="IPR050111">
    <property type="entry name" value="C-type_lectin/snaclec_domain"/>
</dbReference>
<name>A0A844GYA6_9CHRO</name>
<dbReference type="RefSeq" id="WP_155084351.1">
    <property type="nucleotide sequence ID" value="NZ_WMIA01000020.1"/>
</dbReference>
<dbReference type="Proteomes" id="UP000437131">
    <property type="component" value="Unassembled WGS sequence"/>
</dbReference>
<dbReference type="EMBL" id="WMIA01000020">
    <property type="protein sequence ID" value="MTF40001.1"/>
    <property type="molecule type" value="Genomic_DNA"/>
</dbReference>
<evidence type="ECO:0000313" key="2">
    <source>
        <dbReference type="EMBL" id="MTF40001.1"/>
    </source>
</evidence>
<dbReference type="PROSITE" id="PS50041">
    <property type="entry name" value="C_TYPE_LECTIN_2"/>
    <property type="match status" value="1"/>
</dbReference>
<comment type="caution">
    <text evidence="2">The sequence shown here is derived from an EMBL/GenBank/DDBJ whole genome shotgun (WGS) entry which is preliminary data.</text>
</comment>
<dbReference type="InterPro" id="IPR016186">
    <property type="entry name" value="C-type_lectin-like/link_sf"/>
</dbReference>
<accession>A0A844GYA6</accession>
<dbReference type="InterPro" id="IPR034007">
    <property type="entry name" value="CTLD_bac"/>
</dbReference>
<dbReference type="CDD" id="cd03603">
    <property type="entry name" value="CLECT_VCBS"/>
    <property type="match status" value="1"/>
</dbReference>
<feature type="domain" description="C-type lectin" evidence="1">
    <location>
        <begin position="40"/>
        <end position="164"/>
    </location>
</feature>
<proteinExistence type="predicted"/>
<dbReference type="SMART" id="SM00034">
    <property type="entry name" value="CLECT"/>
    <property type="match status" value="1"/>
</dbReference>
<dbReference type="AlphaFoldDB" id="A0A844GYA6"/>
<dbReference type="Gene3D" id="3.10.100.10">
    <property type="entry name" value="Mannose-Binding Protein A, subunit A"/>
    <property type="match status" value="1"/>
</dbReference>
<dbReference type="InterPro" id="IPR016187">
    <property type="entry name" value="CTDL_fold"/>
</dbReference>